<protein>
    <submittedName>
        <fullName evidence="3">Serine hydrolase</fullName>
    </submittedName>
</protein>
<dbReference type="InterPro" id="IPR045155">
    <property type="entry name" value="Beta-lactam_cat"/>
</dbReference>
<comment type="caution">
    <text evidence="3">The sequence shown here is derived from an EMBL/GenBank/DDBJ whole genome shotgun (WGS) entry which is preliminary data.</text>
</comment>
<keyword evidence="4" id="KW-1185">Reference proteome</keyword>
<dbReference type="PANTHER" id="PTHR35333:SF3">
    <property type="entry name" value="BETA-LACTAMASE-TYPE TRANSPEPTIDASE FOLD CONTAINING PROTEIN"/>
    <property type="match status" value="1"/>
</dbReference>
<feature type="region of interest" description="Disordered" evidence="1">
    <location>
        <begin position="1"/>
        <end position="27"/>
    </location>
</feature>
<gene>
    <name evidence="3" type="ORF">E3O44_10370</name>
</gene>
<evidence type="ECO:0000313" key="4">
    <source>
        <dbReference type="Proteomes" id="UP000297608"/>
    </source>
</evidence>
<evidence type="ECO:0000259" key="2">
    <source>
        <dbReference type="Pfam" id="PF13354"/>
    </source>
</evidence>
<proteinExistence type="predicted"/>
<dbReference type="PANTHER" id="PTHR35333">
    <property type="entry name" value="BETA-LACTAMASE"/>
    <property type="match status" value="1"/>
</dbReference>
<feature type="compositionally biased region" description="Basic residues" evidence="1">
    <location>
        <begin position="11"/>
        <end position="22"/>
    </location>
</feature>
<dbReference type="Pfam" id="PF13354">
    <property type="entry name" value="Beta-lactamase2"/>
    <property type="match status" value="1"/>
</dbReference>
<dbReference type="EMBL" id="SOFG01000011">
    <property type="protein sequence ID" value="TFB87491.1"/>
    <property type="molecule type" value="Genomic_DNA"/>
</dbReference>
<dbReference type="Proteomes" id="UP000297608">
    <property type="component" value="Unassembled WGS sequence"/>
</dbReference>
<dbReference type="InterPro" id="IPR000871">
    <property type="entry name" value="Beta-lactam_class-A"/>
</dbReference>
<dbReference type="SUPFAM" id="SSF56601">
    <property type="entry name" value="beta-lactamase/transpeptidase-like"/>
    <property type="match status" value="1"/>
</dbReference>
<evidence type="ECO:0000313" key="3">
    <source>
        <dbReference type="EMBL" id="TFB87491.1"/>
    </source>
</evidence>
<sequence length="302" mass="31218">MSTPARESERRSRRGAPSRGRHGVSEPMANFGRGFQALGNLAVEGVQVSARATDLATGKVLFSVDDHVVMPTAGIGTVLLLVEVAARLPNAEFGALTILDRTPADSVGGSGVWQHLQAPSLPVADLAALVGGVGDNLAANVLLRAVGLAAVQARTEQLGISHTALLDLVRDERGPDHAPQLSVGSAQELTGLFTSLARGEVVDAATSERVIGWLSLGADLSLVASAFGLDPFAHRGGDHGLLLVNKTGTAPGVRSEAGVLRGPRAGVAYAVSMSFADTRLPLRLAVLDGMRAVGLDLLEYVH</sequence>
<feature type="compositionally biased region" description="Basic and acidic residues" evidence="1">
    <location>
        <begin position="1"/>
        <end position="10"/>
    </location>
</feature>
<organism evidence="3 4">
    <name type="scientific">Cryobacterium algoricola</name>
    <dbReference type="NCBI Taxonomy" id="1259183"/>
    <lineage>
        <taxon>Bacteria</taxon>
        <taxon>Bacillati</taxon>
        <taxon>Actinomycetota</taxon>
        <taxon>Actinomycetes</taxon>
        <taxon>Micrococcales</taxon>
        <taxon>Microbacteriaceae</taxon>
        <taxon>Cryobacterium</taxon>
    </lineage>
</organism>
<feature type="domain" description="Beta-lactamase class A catalytic" evidence="2">
    <location>
        <begin position="52"/>
        <end position="273"/>
    </location>
</feature>
<dbReference type="InterPro" id="IPR012338">
    <property type="entry name" value="Beta-lactam/transpept-like"/>
</dbReference>
<reference evidence="3 4" key="1">
    <citation type="submission" date="2019-03" db="EMBL/GenBank/DDBJ databases">
        <title>Genomics of glacier-inhabiting Cryobacterium strains.</title>
        <authorList>
            <person name="Liu Q."/>
            <person name="Xin Y.-H."/>
        </authorList>
    </citation>
    <scope>NUCLEOTIDE SEQUENCE [LARGE SCALE GENOMIC DNA]</scope>
    <source>
        <strain evidence="3 4">MDB2-B</strain>
    </source>
</reference>
<keyword evidence="3" id="KW-0378">Hydrolase</keyword>
<accession>A0ABY2IF32</accession>
<evidence type="ECO:0000256" key="1">
    <source>
        <dbReference type="SAM" id="MobiDB-lite"/>
    </source>
</evidence>
<dbReference type="GO" id="GO:0016787">
    <property type="term" value="F:hydrolase activity"/>
    <property type="evidence" value="ECO:0007669"/>
    <property type="project" value="UniProtKB-KW"/>
</dbReference>
<dbReference type="Gene3D" id="3.40.710.10">
    <property type="entry name" value="DD-peptidase/beta-lactamase superfamily"/>
    <property type="match status" value="1"/>
</dbReference>
<name>A0ABY2IF32_9MICO</name>